<proteinExistence type="predicted"/>
<feature type="region of interest" description="Disordered" evidence="1">
    <location>
        <begin position="41"/>
        <end position="139"/>
    </location>
</feature>
<name>A0A1I8FKG5_9PLAT</name>
<feature type="compositionally biased region" description="Polar residues" evidence="1">
    <location>
        <begin position="128"/>
        <end position="139"/>
    </location>
</feature>
<organism evidence="2 3">
    <name type="scientific">Macrostomum lignano</name>
    <dbReference type="NCBI Taxonomy" id="282301"/>
    <lineage>
        <taxon>Eukaryota</taxon>
        <taxon>Metazoa</taxon>
        <taxon>Spiralia</taxon>
        <taxon>Lophotrochozoa</taxon>
        <taxon>Platyhelminthes</taxon>
        <taxon>Rhabditophora</taxon>
        <taxon>Macrostomorpha</taxon>
        <taxon>Macrostomida</taxon>
        <taxon>Macrostomidae</taxon>
        <taxon>Macrostomum</taxon>
    </lineage>
</organism>
<reference evidence="3" key="1">
    <citation type="submission" date="2016-11" db="UniProtKB">
        <authorList>
            <consortium name="WormBaseParasite"/>
        </authorList>
    </citation>
    <scope>IDENTIFICATION</scope>
</reference>
<accession>A0A1I8FKG5</accession>
<evidence type="ECO:0000313" key="3">
    <source>
        <dbReference type="WBParaSite" id="maker-unitig_38595-snap-gene-0.2-mRNA-1"/>
    </source>
</evidence>
<sequence length="205" mass="22189">MRCGHFSSSSSSSSKQLEHASRSISTSSLIEDVASLPPAWEAADDEAFQHPSQTRRRKLGVGRPHPMESLADDAGSSLPLGSGQSPRAAAPEEAEELPVQAERQQPGQRRGQWRRRQDQRRRRRDWQHMSTAGESQLQESAAVCEAARAGLPLTRARTPMPVSLPDGALLAANGKPTACGAAATLPTAAEAASPRPRHITRCRRY</sequence>
<keyword evidence="2" id="KW-1185">Reference proteome</keyword>
<evidence type="ECO:0000256" key="1">
    <source>
        <dbReference type="SAM" id="MobiDB-lite"/>
    </source>
</evidence>
<protein>
    <submittedName>
        <fullName evidence="3">Uncharacterized protein</fullName>
    </submittedName>
</protein>
<dbReference type="AlphaFoldDB" id="A0A1I8FKG5"/>
<feature type="compositionally biased region" description="Basic residues" evidence="1">
    <location>
        <begin position="111"/>
        <end position="125"/>
    </location>
</feature>
<feature type="region of interest" description="Disordered" evidence="1">
    <location>
        <begin position="1"/>
        <end position="29"/>
    </location>
</feature>
<dbReference type="WBParaSite" id="maker-unitig_38595-snap-gene-0.2-mRNA-1">
    <property type="protein sequence ID" value="maker-unitig_38595-snap-gene-0.2-mRNA-1"/>
    <property type="gene ID" value="maker-unitig_38595-snap-gene-0.2"/>
</dbReference>
<feature type="compositionally biased region" description="Low complexity" evidence="1">
    <location>
        <begin position="75"/>
        <end position="110"/>
    </location>
</feature>
<dbReference type="Proteomes" id="UP000095280">
    <property type="component" value="Unplaced"/>
</dbReference>
<evidence type="ECO:0000313" key="2">
    <source>
        <dbReference type="Proteomes" id="UP000095280"/>
    </source>
</evidence>